<organism evidence="1 2">
    <name type="scientific">Aureobasidium pullulans EXF-150</name>
    <dbReference type="NCBI Taxonomy" id="1043002"/>
    <lineage>
        <taxon>Eukaryota</taxon>
        <taxon>Fungi</taxon>
        <taxon>Dikarya</taxon>
        <taxon>Ascomycota</taxon>
        <taxon>Pezizomycotina</taxon>
        <taxon>Dothideomycetes</taxon>
        <taxon>Dothideomycetidae</taxon>
        <taxon>Dothideales</taxon>
        <taxon>Saccotheciaceae</taxon>
        <taxon>Aureobasidium</taxon>
    </lineage>
</organism>
<evidence type="ECO:0000313" key="1">
    <source>
        <dbReference type="EMBL" id="KEQ80304.1"/>
    </source>
</evidence>
<proteinExistence type="predicted"/>
<dbReference type="AlphaFoldDB" id="A0A074X996"/>
<sequence>MSSTEGAPPSSFTSAPGRRIEADLVACSGAWSEGRTRCLWRSWGSEWRCAATAADASSTAPDGRHGCRCVGVIGKAWSVDCQFTLLSTQIQSDYCCCCFWMSRPGPFAYKSSRPVHACHCQAMPFACASLPLKAPSFTPSPTINPHTMGPIEITDAL</sequence>
<dbReference type="GeneID" id="40741029"/>
<name>A0A074X996_AURPU</name>
<dbReference type="Proteomes" id="UP000030706">
    <property type="component" value="Unassembled WGS sequence"/>
</dbReference>
<accession>A0A074X996</accession>
<evidence type="ECO:0000313" key="2">
    <source>
        <dbReference type="Proteomes" id="UP000030706"/>
    </source>
</evidence>
<protein>
    <submittedName>
        <fullName evidence="1">Uncharacterized protein</fullName>
    </submittedName>
</protein>
<gene>
    <name evidence="1" type="ORF">M438DRAFT_115503</name>
</gene>
<dbReference type="HOGENOM" id="CLU_1677500_0_0_1"/>
<dbReference type="RefSeq" id="XP_029756491.1">
    <property type="nucleotide sequence ID" value="XM_029898723.1"/>
</dbReference>
<reference evidence="1 2" key="1">
    <citation type="journal article" date="2014" name="BMC Genomics">
        <title>Genome sequencing of four Aureobasidium pullulans varieties: biotechnological potential, stress tolerance, and description of new species.</title>
        <authorList>
            <person name="Gostin Ar C."/>
            <person name="Ohm R.A."/>
            <person name="Kogej T."/>
            <person name="Sonjak S."/>
            <person name="Turk M."/>
            <person name="Zajc J."/>
            <person name="Zalar P."/>
            <person name="Grube M."/>
            <person name="Sun H."/>
            <person name="Han J."/>
            <person name="Sharma A."/>
            <person name="Chiniquy J."/>
            <person name="Ngan C.Y."/>
            <person name="Lipzen A."/>
            <person name="Barry K."/>
            <person name="Grigoriev I.V."/>
            <person name="Gunde-Cimerman N."/>
        </authorList>
    </citation>
    <scope>NUCLEOTIDE SEQUENCE [LARGE SCALE GENOMIC DNA]</scope>
    <source>
        <strain evidence="1 2">EXF-150</strain>
    </source>
</reference>
<keyword evidence="2" id="KW-1185">Reference proteome</keyword>
<dbReference type="EMBL" id="KL584999">
    <property type="protein sequence ID" value="KEQ80304.1"/>
    <property type="molecule type" value="Genomic_DNA"/>
</dbReference>